<sequence>MERYLKPDRLNVDPNSTNADKTFNHWFRTFTNFIDSLPEQEGRIINKLNLLINYVEPNVYEFISEAKIYEQAVNTLKSVYIKPKNIIMAHHLSATRKQKPGESLDQFLSELKILAKDCDFVAVSAEQYWSEMIRDAFINGLTLNQIQQRPLENKSVNLSTAYDQARSLDVAQQSSSVFLNSECANFSPTAPIVAKPVDSPKQEGKHSAMTRKGDPSQCWF</sequence>
<proteinExistence type="predicted"/>
<dbReference type="EMBL" id="OX597823">
    <property type="protein sequence ID" value="CAI9729601.1"/>
    <property type="molecule type" value="Genomic_DNA"/>
</dbReference>
<feature type="region of interest" description="Disordered" evidence="1">
    <location>
        <begin position="194"/>
        <end position="220"/>
    </location>
</feature>
<protein>
    <submittedName>
        <fullName evidence="2">Uncharacterized protein</fullName>
    </submittedName>
</protein>
<dbReference type="AlphaFoldDB" id="A0AA36B828"/>
<dbReference type="Proteomes" id="UP001162480">
    <property type="component" value="Chromosome 10"/>
</dbReference>
<gene>
    <name evidence="2" type="ORF">OCTVUL_1B026375</name>
</gene>
<keyword evidence="3" id="KW-1185">Reference proteome</keyword>
<organism evidence="2 3">
    <name type="scientific">Octopus vulgaris</name>
    <name type="common">Common octopus</name>
    <dbReference type="NCBI Taxonomy" id="6645"/>
    <lineage>
        <taxon>Eukaryota</taxon>
        <taxon>Metazoa</taxon>
        <taxon>Spiralia</taxon>
        <taxon>Lophotrochozoa</taxon>
        <taxon>Mollusca</taxon>
        <taxon>Cephalopoda</taxon>
        <taxon>Coleoidea</taxon>
        <taxon>Octopodiformes</taxon>
        <taxon>Octopoda</taxon>
        <taxon>Incirrata</taxon>
        <taxon>Octopodidae</taxon>
        <taxon>Octopus</taxon>
    </lineage>
</organism>
<evidence type="ECO:0000313" key="3">
    <source>
        <dbReference type="Proteomes" id="UP001162480"/>
    </source>
</evidence>
<name>A0AA36B828_OCTVU</name>
<reference evidence="2" key="1">
    <citation type="submission" date="2023-08" db="EMBL/GenBank/DDBJ databases">
        <authorList>
            <person name="Alioto T."/>
            <person name="Alioto T."/>
            <person name="Gomez Garrido J."/>
        </authorList>
    </citation>
    <scope>NUCLEOTIDE SEQUENCE</scope>
</reference>
<evidence type="ECO:0000313" key="2">
    <source>
        <dbReference type="EMBL" id="CAI9729601.1"/>
    </source>
</evidence>
<dbReference type="PANTHER" id="PTHR33198">
    <property type="entry name" value="ANK_REP_REGION DOMAIN-CONTAINING PROTEIN-RELATED"/>
    <property type="match status" value="1"/>
</dbReference>
<evidence type="ECO:0000256" key="1">
    <source>
        <dbReference type="SAM" id="MobiDB-lite"/>
    </source>
</evidence>
<feature type="compositionally biased region" description="Basic and acidic residues" evidence="1">
    <location>
        <begin position="198"/>
        <end position="214"/>
    </location>
</feature>
<accession>A0AA36B828</accession>